<dbReference type="AlphaFoldDB" id="A0A6C0J745"/>
<reference evidence="1" key="1">
    <citation type="journal article" date="2020" name="Nature">
        <title>Giant virus diversity and host interactions through global metagenomics.</title>
        <authorList>
            <person name="Schulz F."/>
            <person name="Roux S."/>
            <person name="Paez-Espino D."/>
            <person name="Jungbluth S."/>
            <person name="Walsh D.A."/>
            <person name="Denef V.J."/>
            <person name="McMahon K.D."/>
            <person name="Konstantinidis K.T."/>
            <person name="Eloe-Fadrosh E.A."/>
            <person name="Kyrpides N.C."/>
            <person name="Woyke T."/>
        </authorList>
    </citation>
    <scope>NUCLEOTIDE SEQUENCE</scope>
    <source>
        <strain evidence="1">GVMAG-M-3300025860-25</strain>
    </source>
</reference>
<name>A0A6C0J745_9ZZZZ</name>
<dbReference type="EMBL" id="MN740335">
    <property type="protein sequence ID" value="QHU01103.1"/>
    <property type="molecule type" value="Genomic_DNA"/>
</dbReference>
<proteinExistence type="predicted"/>
<organism evidence="1">
    <name type="scientific">viral metagenome</name>
    <dbReference type="NCBI Taxonomy" id="1070528"/>
    <lineage>
        <taxon>unclassified sequences</taxon>
        <taxon>metagenomes</taxon>
        <taxon>organismal metagenomes</taxon>
    </lineage>
</organism>
<sequence>MINNLFLETNKEKLKQIYIKERILNYGKFGALFIDFSKNSNADIYFLTMDNMPQNVKDQFSKKTNLEQKNTIFLYVLDLETSYIMDVLV</sequence>
<protein>
    <submittedName>
        <fullName evidence="1">Uncharacterized protein</fullName>
    </submittedName>
</protein>
<evidence type="ECO:0000313" key="1">
    <source>
        <dbReference type="EMBL" id="QHU01103.1"/>
    </source>
</evidence>
<accession>A0A6C0J745</accession>